<feature type="domain" description="DUF6570" evidence="1">
    <location>
        <begin position="1"/>
        <end position="111"/>
    </location>
</feature>
<dbReference type="Proteomes" id="UP000217790">
    <property type="component" value="Unassembled WGS sequence"/>
</dbReference>
<dbReference type="Pfam" id="PF20209">
    <property type="entry name" value="DUF6570"/>
    <property type="match status" value="1"/>
</dbReference>
<evidence type="ECO:0000259" key="1">
    <source>
        <dbReference type="Pfam" id="PF20209"/>
    </source>
</evidence>
<name>A0A2H3CRS4_ARMGA</name>
<accession>A0A2H3CRS4</accession>
<dbReference type="STRING" id="47427.A0A2H3CRS4"/>
<dbReference type="InParanoid" id="A0A2H3CRS4"/>
<dbReference type="AlphaFoldDB" id="A0A2H3CRS4"/>
<sequence>MISLCRSKCTIVQLKEEGSTKKTGLQRGVKGHVIVYPQRPSEIAKSLPPTVEEITSPICVLFVGAHKPSDEWLRTKARPLAVSGARVRKALCWLKEYNPLYADVEINETALEEFERTPNLPFVIQHVLPSDASETLTSRYEPSIDNDKVQMPEMPDDGRVSFEKVVIADIDITASSNNLRVAAVNHIKRRGGGYLELSHDPTPADEFYNPALFPMMYPTLFPFGVGGMEDKGHRTVLGLKSHTINVITYQFESEA</sequence>
<proteinExistence type="predicted"/>
<keyword evidence="3" id="KW-1185">Reference proteome</keyword>
<protein>
    <recommendedName>
        <fullName evidence="1">DUF6570 domain-containing protein</fullName>
    </recommendedName>
</protein>
<evidence type="ECO:0000313" key="2">
    <source>
        <dbReference type="EMBL" id="PBK84560.1"/>
    </source>
</evidence>
<dbReference type="OMA" id="NHIMNGG"/>
<dbReference type="InterPro" id="IPR046700">
    <property type="entry name" value="DUF6570"/>
</dbReference>
<reference evidence="3" key="1">
    <citation type="journal article" date="2017" name="Nat. Ecol. Evol.">
        <title>Genome expansion and lineage-specific genetic innovations in the forest pathogenic fungi Armillaria.</title>
        <authorList>
            <person name="Sipos G."/>
            <person name="Prasanna A.N."/>
            <person name="Walter M.C."/>
            <person name="O'Connor E."/>
            <person name="Balint B."/>
            <person name="Krizsan K."/>
            <person name="Kiss B."/>
            <person name="Hess J."/>
            <person name="Varga T."/>
            <person name="Slot J."/>
            <person name="Riley R."/>
            <person name="Boka B."/>
            <person name="Rigling D."/>
            <person name="Barry K."/>
            <person name="Lee J."/>
            <person name="Mihaltcheva S."/>
            <person name="LaButti K."/>
            <person name="Lipzen A."/>
            <person name="Waldron R."/>
            <person name="Moloney N.M."/>
            <person name="Sperisen C."/>
            <person name="Kredics L."/>
            <person name="Vagvoelgyi C."/>
            <person name="Patrignani A."/>
            <person name="Fitzpatrick D."/>
            <person name="Nagy I."/>
            <person name="Doyle S."/>
            <person name="Anderson J.B."/>
            <person name="Grigoriev I.V."/>
            <person name="Gueldener U."/>
            <person name="Muensterkoetter M."/>
            <person name="Nagy L.G."/>
        </authorList>
    </citation>
    <scope>NUCLEOTIDE SEQUENCE [LARGE SCALE GENOMIC DNA]</scope>
    <source>
        <strain evidence="3">Ar21-2</strain>
    </source>
</reference>
<evidence type="ECO:0000313" key="3">
    <source>
        <dbReference type="Proteomes" id="UP000217790"/>
    </source>
</evidence>
<dbReference type="OrthoDB" id="3235800at2759"/>
<gene>
    <name evidence="2" type="ORF">ARMGADRAFT_1048240</name>
</gene>
<organism evidence="2 3">
    <name type="scientific">Armillaria gallica</name>
    <name type="common">Bulbous honey fungus</name>
    <name type="synonym">Armillaria bulbosa</name>
    <dbReference type="NCBI Taxonomy" id="47427"/>
    <lineage>
        <taxon>Eukaryota</taxon>
        <taxon>Fungi</taxon>
        <taxon>Dikarya</taxon>
        <taxon>Basidiomycota</taxon>
        <taxon>Agaricomycotina</taxon>
        <taxon>Agaricomycetes</taxon>
        <taxon>Agaricomycetidae</taxon>
        <taxon>Agaricales</taxon>
        <taxon>Marasmiineae</taxon>
        <taxon>Physalacriaceae</taxon>
        <taxon>Armillaria</taxon>
    </lineage>
</organism>
<dbReference type="EMBL" id="KZ293697">
    <property type="protein sequence ID" value="PBK84560.1"/>
    <property type="molecule type" value="Genomic_DNA"/>
</dbReference>